<evidence type="ECO:0000256" key="4">
    <source>
        <dbReference type="ARBA" id="ARBA00023065"/>
    </source>
</evidence>
<dbReference type="InterPro" id="IPR004907">
    <property type="entry name" value="ATPase_V1-cplx_csu"/>
</dbReference>
<dbReference type="GO" id="GO:0005765">
    <property type="term" value="C:lysosomal membrane"/>
    <property type="evidence" value="ECO:0007669"/>
    <property type="project" value="TreeGrafter"/>
</dbReference>
<dbReference type="Pfam" id="PF03223">
    <property type="entry name" value="V-ATPase_C"/>
    <property type="match status" value="1"/>
</dbReference>
<dbReference type="Gene3D" id="3.30.70.100">
    <property type="match status" value="1"/>
</dbReference>
<comment type="function">
    <text evidence="5 7">Subunit of the V1 complex of vacuolar(H+)-ATPase (V-ATPase), a multisubunit enzyme composed of a peripheral complex (V1) that hydrolyzes ATP and a membrane integral complex (V0) that translocates protons. V-ATPase is responsible for acidifying and maintaining the pH of intracellular compartments and in some cell types, is targeted to the plasma membrane, where it is responsible for acidifying the extracellular environment. Subunit C is necessary for the assembly of the catalytic sector of the enzyme and is likely to have a specific function in its catalytic activity.</text>
</comment>
<evidence type="ECO:0000256" key="5">
    <source>
        <dbReference type="ARBA" id="ARBA00046006"/>
    </source>
</evidence>
<dbReference type="GeneTree" id="ENSGT00390000004263"/>
<protein>
    <recommendedName>
        <fullName evidence="7">V-type proton ATPase subunit C</fullName>
    </recommendedName>
</protein>
<dbReference type="CTD" id="245973"/>
<reference evidence="8 9" key="1">
    <citation type="submission" date="2018-10" db="EMBL/GenBank/DDBJ databases">
        <title>Improved assembly of the deer mouse Peromyscus maniculatus genome.</title>
        <authorList>
            <person name="Lassance J.-M."/>
            <person name="Hoekstra H.E."/>
        </authorList>
    </citation>
    <scope>NUCLEOTIDE SEQUENCE [LARGE SCALE GENOMIC DNA]</scope>
</reference>
<reference evidence="8" key="2">
    <citation type="submission" date="2025-08" db="UniProtKB">
        <authorList>
            <consortium name="Ensembl"/>
        </authorList>
    </citation>
    <scope>IDENTIFICATION</scope>
</reference>
<keyword evidence="3 7" id="KW-0375">Hydrogen ion transport</keyword>
<keyword evidence="2 7" id="KW-0813">Transport</keyword>
<dbReference type="Ensembl" id="ENSPEMT00000039266.1">
    <property type="protein sequence ID" value="ENSPEMP00000034824.1"/>
    <property type="gene ID" value="ENSPEMG00000007660.2"/>
</dbReference>
<dbReference type="RefSeq" id="XP_015851011.1">
    <property type="nucleotide sequence ID" value="XM_015995525.3"/>
</dbReference>
<dbReference type="Gene3D" id="3.30.70.1180">
    <property type="entry name" value="Vacuolar atp synthase subunit c, domain 1"/>
    <property type="match status" value="1"/>
</dbReference>
<dbReference type="PANTHER" id="PTHR10137">
    <property type="entry name" value="V-TYPE PROTON ATPASE SUBUNIT C"/>
    <property type="match status" value="1"/>
</dbReference>
<reference evidence="8" key="3">
    <citation type="submission" date="2025-09" db="UniProtKB">
        <authorList>
            <consortium name="Ensembl"/>
        </authorList>
    </citation>
    <scope>IDENTIFICATION</scope>
</reference>
<evidence type="ECO:0000313" key="8">
    <source>
        <dbReference type="Ensembl" id="ENSPEMP00000034824.1"/>
    </source>
</evidence>
<keyword evidence="9" id="KW-1185">Reference proteome</keyword>
<dbReference type="Proteomes" id="UP000694547">
    <property type="component" value="Chromosome 22"/>
</dbReference>
<evidence type="ECO:0000256" key="7">
    <source>
        <dbReference type="RuleBase" id="RU364010"/>
    </source>
</evidence>
<proteinExistence type="inferred from homology"/>
<name>A0A6J0D643_PERMB</name>
<dbReference type="AlphaFoldDB" id="A0A6J0D643"/>
<dbReference type="FunFam" id="1.20.1460.10:FF:000004">
    <property type="entry name" value="V-type proton ATPase subunit C"/>
    <property type="match status" value="1"/>
</dbReference>
<dbReference type="FunFam" id="3.30.70.1180:FF:000006">
    <property type="entry name" value="V-type proton ATPase subunit C"/>
    <property type="match status" value="1"/>
</dbReference>
<accession>A0A6J0D643</accession>
<dbReference type="OrthoDB" id="6605928at2759"/>
<comment type="subunit">
    <text evidence="6">V-ATPase is a heteromultimeric enzyme made up of two complexes: the ATP-hydrolytic V1 complex and the proton translocation V0 complex. The V1 complex consists of three catalytic AB heterodimers that form a heterohexamer, three peripheral stalks each consisting of EG heterodimers, one central rotor including subunits D and F, and the regulatory subunits C and H. The proton translocation complex V0 consists of the proton transport subunit a, a ring of proteolipid subunits c9c'', rotary subunit d, subunits e and f, and the accessory subunits ATP6AP1/Ac45 and ATP6AP2/PRR.</text>
</comment>
<comment type="subunit">
    <text evidence="7">V-ATPase is a heteromultimeric enzyme made up of two complexes: the ATP-hydrolytic V1 complex and the proton translocation V0 complex. The V1 complex consists of three catalytic AB heterodimers that form a heterohexamer, three peripheral stalks each consisting of EG heterodimers, one central rotor including subunits D and F, and the regulatory subunits C and H. The proton translocation complex V0 consists of the proton transport subunit a, a ring of proteolipid subunits c9c'', rotary subunit d, subunits e and f, and two accessory subunits.</text>
</comment>
<dbReference type="PANTHER" id="PTHR10137:SF4">
    <property type="entry name" value="V-TYPE PROTON ATPASE SUBUNIT C 2"/>
    <property type="match status" value="1"/>
</dbReference>
<dbReference type="SUPFAM" id="SSF118203">
    <property type="entry name" value="Vacuolar ATP synthase subunit C"/>
    <property type="match status" value="1"/>
</dbReference>
<sequence length="381" mass="43564">MSEFWLISAPGDKENLQALERMNNVTSKSNLSHNTKFAIPDFKVGTLDSLVGLSDELGKLDTFAESLIKRTAQSVVEVMEDSKGKVHENLLANGVDLTSFVTHFEWDMAKYPAKQPLVSVVDTLAKQLAQIETDLKSRTAAYSVLKANLENLEKKSTGNLFTRTLSDIVSKDDFVLDSEYLITLLVIVPKSSYVQWQRTYESLSDMVVPRSTKLIAEDKEAGLFTVTLFRKVTEDFKVKAKENKFIVREFYYDENEIKREREEMNRLLSDKKQQYGPLLRWLKVNFSEAFIAWIHIKALRVFVESVLRYGLPVNFQAVLLQPQKKSATKRLREVLNSVFRHLDEVAAASILDASVEIPGLQLSNQDYFPYVYFHIDLSLLD</sequence>
<comment type="similarity">
    <text evidence="1 7">Belongs to the V-ATPase C subunit family.</text>
</comment>
<keyword evidence="4 7" id="KW-0406">Ion transport</keyword>
<evidence type="ECO:0000256" key="6">
    <source>
        <dbReference type="ARBA" id="ARBA00046696"/>
    </source>
</evidence>
<evidence type="ECO:0000256" key="2">
    <source>
        <dbReference type="ARBA" id="ARBA00022448"/>
    </source>
</evidence>
<evidence type="ECO:0000313" key="9">
    <source>
        <dbReference type="Proteomes" id="UP000694547"/>
    </source>
</evidence>
<dbReference type="Gene3D" id="1.20.1460.10">
    <property type="entry name" value="subunit c (vma5p) of the yeast v-atpase, domain 2"/>
    <property type="match status" value="1"/>
</dbReference>
<organism evidence="8 9">
    <name type="scientific">Peromyscus maniculatus bairdii</name>
    <name type="common">Prairie deer mouse</name>
    <dbReference type="NCBI Taxonomy" id="230844"/>
    <lineage>
        <taxon>Eukaryota</taxon>
        <taxon>Metazoa</taxon>
        <taxon>Chordata</taxon>
        <taxon>Craniata</taxon>
        <taxon>Vertebrata</taxon>
        <taxon>Euteleostomi</taxon>
        <taxon>Mammalia</taxon>
        <taxon>Eutheria</taxon>
        <taxon>Euarchontoglires</taxon>
        <taxon>Glires</taxon>
        <taxon>Rodentia</taxon>
        <taxon>Myomorpha</taxon>
        <taxon>Muroidea</taxon>
        <taxon>Cricetidae</taxon>
        <taxon>Neotominae</taxon>
        <taxon>Peromyscus</taxon>
    </lineage>
</organism>
<evidence type="ECO:0000256" key="3">
    <source>
        <dbReference type="ARBA" id="ARBA00022781"/>
    </source>
</evidence>
<dbReference type="GO" id="GO:0046961">
    <property type="term" value="F:proton-transporting ATPase activity, rotational mechanism"/>
    <property type="evidence" value="ECO:0007669"/>
    <property type="project" value="InterPro"/>
</dbReference>
<dbReference type="GO" id="GO:0000221">
    <property type="term" value="C:vacuolar proton-transporting V-type ATPase, V1 domain"/>
    <property type="evidence" value="ECO:0007669"/>
    <property type="project" value="TreeGrafter"/>
</dbReference>
<dbReference type="GeneID" id="102927401"/>
<gene>
    <name evidence="8" type="primary">Atp6v1c2</name>
</gene>
<dbReference type="CDD" id="cd14785">
    <property type="entry name" value="V-ATPase_C"/>
    <property type="match status" value="1"/>
</dbReference>
<evidence type="ECO:0000256" key="1">
    <source>
        <dbReference type="ARBA" id="ARBA00006138"/>
    </source>
</evidence>
<dbReference type="FunFam" id="3.30.70.100:FF:000002">
    <property type="entry name" value="V-type proton ATPase subunit C"/>
    <property type="match status" value="1"/>
</dbReference>
<dbReference type="InterPro" id="IPR036132">
    <property type="entry name" value="Vac_ATP_synth_c_sf"/>
</dbReference>